<name>A0A8S1NG03_PARPR</name>
<feature type="transmembrane region" description="Helical" evidence="9">
    <location>
        <begin position="394"/>
        <end position="418"/>
    </location>
</feature>
<keyword evidence="4" id="KW-0677">Repeat</keyword>
<evidence type="ECO:0000259" key="10">
    <source>
        <dbReference type="Pfam" id="PF02225"/>
    </source>
</evidence>
<evidence type="ECO:0000256" key="3">
    <source>
        <dbReference type="ARBA" id="ARBA00022729"/>
    </source>
</evidence>
<reference evidence="12" key="1">
    <citation type="submission" date="2021-01" db="EMBL/GenBank/DDBJ databases">
        <authorList>
            <consortium name="Genoscope - CEA"/>
            <person name="William W."/>
        </authorList>
    </citation>
    <scope>NUCLEOTIDE SEQUENCE</scope>
</reference>
<feature type="domain" description="Vacuolar sorting receptor thioredoxin-like" evidence="11">
    <location>
        <begin position="174"/>
        <end position="340"/>
    </location>
</feature>
<dbReference type="InterPro" id="IPR056858">
    <property type="entry name" value="VSR_TRX"/>
</dbReference>
<keyword evidence="3" id="KW-0732">Signal</keyword>
<comment type="caution">
    <text evidence="12">The sequence shown here is derived from an EMBL/GenBank/DDBJ whole genome shotgun (WGS) entry which is preliminary data.</text>
</comment>
<evidence type="ECO:0000256" key="1">
    <source>
        <dbReference type="ARBA" id="ARBA00004479"/>
    </source>
</evidence>
<dbReference type="OMA" id="CNPLNIT"/>
<evidence type="ECO:0000256" key="9">
    <source>
        <dbReference type="SAM" id="Phobius"/>
    </source>
</evidence>
<evidence type="ECO:0000313" key="13">
    <source>
        <dbReference type="Proteomes" id="UP000688137"/>
    </source>
</evidence>
<evidence type="ECO:0008006" key="14">
    <source>
        <dbReference type="Google" id="ProtNLM"/>
    </source>
</evidence>
<evidence type="ECO:0000259" key="11">
    <source>
        <dbReference type="Pfam" id="PF25011"/>
    </source>
</evidence>
<protein>
    <recommendedName>
        <fullName evidence="14">PA domain-containing protein</fullName>
    </recommendedName>
</protein>
<dbReference type="PANTHER" id="PTHR22702:SF1">
    <property type="entry name" value="PROTEASE-ASSOCIATED DOMAIN-CONTAINING PROTEIN 1"/>
    <property type="match status" value="1"/>
</dbReference>
<keyword evidence="13" id="KW-1185">Reference proteome</keyword>
<evidence type="ECO:0000256" key="8">
    <source>
        <dbReference type="ARBA" id="ARBA00037847"/>
    </source>
</evidence>
<dbReference type="Pfam" id="PF02225">
    <property type="entry name" value="PA"/>
    <property type="match status" value="1"/>
</dbReference>
<dbReference type="EMBL" id="CAJJDM010000077">
    <property type="protein sequence ID" value="CAD8085634.1"/>
    <property type="molecule type" value="Genomic_DNA"/>
</dbReference>
<evidence type="ECO:0000313" key="12">
    <source>
        <dbReference type="EMBL" id="CAD8085634.1"/>
    </source>
</evidence>
<evidence type="ECO:0000256" key="5">
    <source>
        <dbReference type="ARBA" id="ARBA00022989"/>
    </source>
</evidence>
<evidence type="ECO:0000256" key="2">
    <source>
        <dbReference type="ARBA" id="ARBA00022692"/>
    </source>
</evidence>
<dbReference type="Pfam" id="PF25011">
    <property type="entry name" value="VSR_TRX"/>
    <property type="match status" value="1"/>
</dbReference>
<evidence type="ECO:0000256" key="6">
    <source>
        <dbReference type="ARBA" id="ARBA00023136"/>
    </source>
</evidence>
<gene>
    <name evidence="12" type="ORF">PPRIM_AZ9-3.1.T0740235</name>
</gene>
<dbReference type="PANTHER" id="PTHR22702">
    <property type="entry name" value="PROTEASE-ASSOCIATED DOMAIN-CONTAINING PROTEIN"/>
    <property type="match status" value="1"/>
</dbReference>
<dbReference type="AlphaFoldDB" id="A0A8S1NG03"/>
<keyword evidence="6 9" id="KW-0472">Membrane</keyword>
<proteinExistence type="predicted"/>
<dbReference type="InterPro" id="IPR003137">
    <property type="entry name" value="PA_domain"/>
</dbReference>
<dbReference type="GO" id="GO:0012505">
    <property type="term" value="C:endomembrane system"/>
    <property type="evidence" value="ECO:0007669"/>
    <property type="project" value="UniProtKB-SubCell"/>
</dbReference>
<accession>A0A8S1NG03</accession>
<keyword evidence="5 9" id="KW-1133">Transmembrane helix</keyword>
<organism evidence="12 13">
    <name type="scientific">Paramecium primaurelia</name>
    <dbReference type="NCBI Taxonomy" id="5886"/>
    <lineage>
        <taxon>Eukaryota</taxon>
        <taxon>Sar</taxon>
        <taxon>Alveolata</taxon>
        <taxon>Ciliophora</taxon>
        <taxon>Intramacronucleata</taxon>
        <taxon>Oligohymenophorea</taxon>
        <taxon>Peniculida</taxon>
        <taxon>Parameciidae</taxon>
        <taxon>Paramecium</taxon>
    </lineage>
</organism>
<feature type="domain" description="PA" evidence="10">
    <location>
        <begin position="66"/>
        <end position="133"/>
    </location>
</feature>
<evidence type="ECO:0000256" key="4">
    <source>
        <dbReference type="ARBA" id="ARBA00022737"/>
    </source>
</evidence>
<dbReference type="Proteomes" id="UP000688137">
    <property type="component" value="Unassembled WGS sequence"/>
</dbReference>
<keyword evidence="7" id="KW-0325">Glycoprotein</keyword>
<dbReference type="GO" id="GO:0016020">
    <property type="term" value="C:membrane"/>
    <property type="evidence" value="ECO:0007669"/>
    <property type="project" value="UniProtKB-SubCell"/>
</dbReference>
<sequence>MLFLISLIGIVYSTQLTLVEPSLTVPSTKKDSMPVNVADFGYVPYGKTVSGNLTYIENTCNPLNITLNTTVVLTMGSSCKFLAQAMNVQSAGAKMLIIIYNHEEDISNFLLIAEYGSDQSFIPTMMINKVDGEFLIEELKSIPIYVSVTFELKQQEIVDLQYFLSSFDLFSYLFLDEFHPFAKQMIGQITFDPIYIQFYCKECEKTGYKATNQNCISGGRYCAQDPDSDGPLTGRDVILEDLRQLCILQKNDLLIWWNYMILFNKMCFNNQQDCQSKIMNSISINETIINECMTSSFIGNNTLLDDNTILKEQRYKIMKNHQVYWPSLYINGEFYKGDLYLNNADENTVFNVEDFAVLEAICDGFLDDSRPDLCNTTGFFSIKDGELKDQTSSLIIILIWVGISMLILFFMLISFLFIRRMMLKKVRDDVGSQVDNYLKNYYKMPEAQ</sequence>
<comment type="subcellular location">
    <subcellularLocation>
        <location evidence="8">Endomembrane system</location>
        <topology evidence="8">Single-pass membrane protein</topology>
    </subcellularLocation>
    <subcellularLocation>
        <location evidence="1">Membrane</location>
        <topology evidence="1">Single-pass type I membrane protein</topology>
    </subcellularLocation>
</comment>
<evidence type="ECO:0000256" key="7">
    <source>
        <dbReference type="ARBA" id="ARBA00023180"/>
    </source>
</evidence>
<keyword evidence="2 9" id="KW-0812">Transmembrane</keyword>